<dbReference type="SUPFAM" id="SSF158622">
    <property type="entry name" value="YheA/YmcA-like"/>
    <property type="match status" value="1"/>
</dbReference>
<dbReference type="PANTHER" id="PTHR38448">
    <property type="entry name" value="REGULATORY PROTEIN YLBF-RELATED"/>
    <property type="match status" value="1"/>
</dbReference>
<dbReference type="Pfam" id="PF06133">
    <property type="entry name" value="Com_YlbF"/>
    <property type="match status" value="1"/>
</dbReference>
<dbReference type="InterPro" id="IPR010368">
    <property type="entry name" value="Com_YlbF"/>
</dbReference>
<organism evidence="2 3">
    <name type="scientific">Paenibacillus kribbensis</name>
    <dbReference type="NCBI Taxonomy" id="172713"/>
    <lineage>
        <taxon>Bacteria</taxon>
        <taxon>Bacillati</taxon>
        <taxon>Bacillota</taxon>
        <taxon>Bacilli</taxon>
        <taxon>Bacillales</taxon>
        <taxon>Paenibacillaceae</taxon>
        <taxon>Paenibacillus</taxon>
    </lineage>
</organism>
<protein>
    <recommendedName>
        <fullName evidence="4">Master regulator for biofilm formation</fullName>
    </recommendedName>
</protein>
<dbReference type="KEGG" id="pkb:B4V02_14935"/>
<dbReference type="OrthoDB" id="2167788at2"/>
<gene>
    <name evidence="2" type="ORF">B4V02_14935</name>
</gene>
<dbReference type="RefSeq" id="WP_094155421.1">
    <property type="nucleotide sequence ID" value="NZ_CP020028.1"/>
</dbReference>
<dbReference type="InterPro" id="IPR052767">
    <property type="entry name" value="Bact_com_dev_regulator"/>
</dbReference>
<dbReference type="EMBL" id="CP020028">
    <property type="protein sequence ID" value="ASR47888.1"/>
    <property type="molecule type" value="Genomic_DNA"/>
</dbReference>
<evidence type="ECO:0000313" key="2">
    <source>
        <dbReference type="EMBL" id="ASR47888.1"/>
    </source>
</evidence>
<keyword evidence="3" id="KW-1185">Reference proteome</keyword>
<evidence type="ECO:0000313" key="3">
    <source>
        <dbReference type="Proteomes" id="UP000214666"/>
    </source>
</evidence>
<dbReference type="STRING" id="172713.GCA_001705305_01748"/>
<dbReference type="InterPro" id="IPR023378">
    <property type="entry name" value="YheA/YmcA-like_dom_sf"/>
</dbReference>
<name>A0A222WPE5_9BACL</name>
<reference evidence="2 3" key="1">
    <citation type="submission" date="2017-03" db="EMBL/GenBank/DDBJ databases">
        <title>Complete genome sequence of Paenibacillus Kribbensis producing bioflocculants.</title>
        <authorList>
            <person name="Lee H.-G."/>
            <person name="Oh H.-M."/>
        </authorList>
    </citation>
    <scope>NUCLEOTIDE SEQUENCE [LARGE SCALE GENOMIC DNA]</scope>
    <source>
        <strain evidence="2 3">AM49</strain>
    </source>
</reference>
<accession>A0A222WPE5</accession>
<dbReference type="Proteomes" id="UP000214666">
    <property type="component" value="Chromosome"/>
</dbReference>
<proteinExistence type="predicted"/>
<keyword evidence="1" id="KW-0175">Coiled coil</keyword>
<sequence length="150" mass="17172">MTEERLQQTELQSAARQHDHLVNRDMILAKAKELAGILGNSEEVQLFRKAEEKIRDHQRIQQLIATMKKKQKEIVAFESLKNQKMIAQIEAELQELQEELDGIPIVTEFQQSQVEINELLQMVIMAIRDTIAEKVNVEEGKSTSASNCSD</sequence>
<dbReference type="AlphaFoldDB" id="A0A222WPE5"/>
<feature type="coiled-coil region" evidence="1">
    <location>
        <begin position="60"/>
        <end position="99"/>
    </location>
</feature>
<evidence type="ECO:0000256" key="1">
    <source>
        <dbReference type="SAM" id="Coils"/>
    </source>
</evidence>
<dbReference type="PANTHER" id="PTHR38448:SF1">
    <property type="entry name" value="YLBF FAMILY REGULATOR"/>
    <property type="match status" value="1"/>
</dbReference>
<dbReference type="Gene3D" id="1.20.1500.10">
    <property type="entry name" value="YheA/YmcA-like"/>
    <property type="match status" value="1"/>
</dbReference>
<evidence type="ECO:0008006" key="4">
    <source>
        <dbReference type="Google" id="ProtNLM"/>
    </source>
</evidence>